<dbReference type="PANTHER" id="PTHR21240">
    <property type="entry name" value="2-AMINO-3-CARBOXYLMUCONATE-6-SEMIALDEHYDE DECARBOXYLASE"/>
    <property type="match status" value="1"/>
</dbReference>
<dbReference type="InterPro" id="IPR006680">
    <property type="entry name" value="Amidohydro-rel"/>
</dbReference>
<reference evidence="3" key="1">
    <citation type="journal article" date="2014" name="Int. J. Syst. Evol. Microbiol.">
        <title>Complete genome sequence of Corynebacterium casei LMG S-19264T (=DSM 44701T), isolated from a smear-ripened cheese.</title>
        <authorList>
            <consortium name="US DOE Joint Genome Institute (JGI-PGF)"/>
            <person name="Walter F."/>
            <person name="Albersmeier A."/>
            <person name="Kalinowski J."/>
            <person name="Ruckert C."/>
        </authorList>
    </citation>
    <scope>NUCLEOTIDE SEQUENCE</scope>
    <source>
        <strain evidence="3">JCM 5069</strain>
    </source>
</reference>
<dbReference type="GO" id="GO:0005737">
    <property type="term" value="C:cytoplasm"/>
    <property type="evidence" value="ECO:0007669"/>
    <property type="project" value="TreeGrafter"/>
</dbReference>
<reference evidence="3" key="2">
    <citation type="submission" date="2020-09" db="EMBL/GenBank/DDBJ databases">
        <authorList>
            <person name="Sun Q."/>
            <person name="Ohkuma M."/>
        </authorList>
    </citation>
    <scope>NUCLEOTIDE SEQUENCE</scope>
    <source>
        <strain evidence="3">JCM 5069</strain>
    </source>
</reference>
<organism evidence="3 4">
    <name type="scientific">Streptomyces sulfonofaciens</name>
    <dbReference type="NCBI Taxonomy" id="68272"/>
    <lineage>
        <taxon>Bacteria</taxon>
        <taxon>Bacillati</taxon>
        <taxon>Actinomycetota</taxon>
        <taxon>Actinomycetes</taxon>
        <taxon>Kitasatosporales</taxon>
        <taxon>Streptomycetaceae</taxon>
        <taxon>Streptomyces</taxon>
    </lineage>
</organism>
<comment type="caution">
    <text evidence="3">The sequence shown here is derived from an EMBL/GenBank/DDBJ whole genome shotgun (WGS) entry which is preliminary data.</text>
</comment>
<dbReference type="Pfam" id="PF04909">
    <property type="entry name" value="Amidohydro_2"/>
    <property type="match status" value="1"/>
</dbReference>
<dbReference type="AlphaFoldDB" id="A0A919L332"/>
<feature type="domain" description="Amidohydrolase-related" evidence="2">
    <location>
        <begin position="4"/>
        <end position="322"/>
    </location>
</feature>
<dbReference type="GO" id="GO:0016787">
    <property type="term" value="F:hydrolase activity"/>
    <property type="evidence" value="ECO:0007669"/>
    <property type="project" value="InterPro"/>
</dbReference>
<dbReference type="GO" id="GO:0016831">
    <property type="term" value="F:carboxy-lyase activity"/>
    <property type="evidence" value="ECO:0007669"/>
    <property type="project" value="InterPro"/>
</dbReference>
<evidence type="ECO:0000256" key="1">
    <source>
        <dbReference type="ARBA" id="ARBA00023239"/>
    </source>
</evidence>
<evidence type="ECO:0000313" key="3">
    <source>
        <dbReference type="EMBL" id="GHH82107.1"/>
    </source>
</evidence>
<dbReference type="SUPFAM" id="SSF51556">
    <property type="entry name" value="Metallo-dependent hydrolases"/>
    <property type="match status" value="1"/>
</dbReference>
<proteinExistence type="predicted"/>
<evidence type="ECO:0000313" key="4">
    <source>
        <dbReference type="Proteomes" id="UP000603708"/>
    </source>
</evidence>
<keyword evidence="4" id="KW-1185">Reference proteome</keyword>
<dbReference type="GO" id="GO:0019748">
    <property type="term" value="P:secondary metabolic process"/>
    <property type="evidence" value="ECO:0007669"/>
    <property type="project" value="TreeGrafter"/>
</dbReference>
<gene>
    <name evidence="3" type="ORF">GCM10018793_41110</name>
</gene>
<dbReference type="Gene3D" id="3.20.20.140">
    <property type="entry name" value="Metal-dependent hydrolases"/>
    <property type="match status" value="1"/>
</dbReference>
<keyword evidence="1" id="KW-0456">Lyase</keyword>
<sequence length="322" mass="34496">MRVIDMHTHVVPAGLPAPDGDERWPVLVERAEATADVLVAGRVFRTVSRAAHDLGHRAEHLPPGHMQVLSPMPELFSYWGAPRATADYCASVNEWIAAGVTAFPDTFRGFGITAMQDPDVACGQLPRIAALGLSGVEIGSNIAGVALHDPRYADFFDEAARLGLVVFVHAFHPPGITTFSDPMAGNGVTFPNEIGQAIGGLIAEGVLERSGDLRLLASHGGGSLVSLLPRLRFIAKNHERARVLMPRDPAEYARSIFYDLLVFSAPLLELLIDTVGAGRIVVGSDKPFMQHDPLALLDHLPHLGAAAIESIQRGTAKRLLGL</sequence>
<protein>
    <submittedName>
        <fullName evidence="3">Amidohydrolase</fullName>
    </submittedName>
</protein>
<dbReference type="InterPro" id="IPR032465">
    <property type="entry name" value="ACMSD"/>
</dbReference>
<name>A0A919L332_9ACTN</name>
<dbReference type="EMBL" id="BNCD01000012">
    <property type="protein sequence ID" value="GHH82107.1"/>
    <property type="molecule type" value="Genomic_DNA"/>
</dbReference>
<dbReference type="RefSeq" id="WP_189934148.1">
    <property type="nucleotide sequence ID" value="NZ_BNCD01000012.1"/>
</dbReference>
<evidence type="ECO:0000259" key="2">
    <source>
        <dbReference type="Pfam" id="PF04909"/>
    </source>
</evidence>
<dbReference type="PANTHER" id="PTHR21240:SF28">
    <property type="entry name" value="ISO-OROTATE DECARBOXYLASE (EUROFUNG)"/>
    <property type="match status" value="1"/>
</dbReference>
<dbReference type="Proteomes" id="UP000603708">
    <property type="component" value="Unassembled WGS sequence"/>
</dbReference>
<accession>A0A919L332</accession>
<dbReference type="InterPro" id="IPR032466">
    <property type="entry name" value="Metal_Hydrolase"/>
</dbReference>